<dbReference type="PROSITE" id="PS50850">
    <property type="entry name" value="MFS"/>
    <property type="match status" value="1"/>
</dbReference>
<feature type="transmembrane region" description="Helical" evidence="8">
    <location>
        <begin position="268"/>
        <end position="286"/>
    </location>
</feature>
<gene>
    <name evidence="10" type="ORF">AF332_04560</name>
</gene>
<feature type="transmembrane region" description="Helical" evidence="8">
    <location>
        <begin position="24"/>
        <end position="42"/>
    </location>
</feature>
<keyword evidence="7 8" id="KW-0472">Membrane</keyword>
<accession>A0A0M0G9P9</accession>
<feature type="transmembrane region" description="Helical" evidence="8">
    <location>
        <begin position="293"/>
        <end position="310"/>
    </location>
</feature>
<evidence type="ECO:0000256" key="4">
    <source>
        <dbReference type="ARBA" id="ARBA00022475"/>
    </source>
</evidence>
<dbReference type="InterPro" id="IPR036259">
    <property type="entry name" value="MFS_trans_sf"/>
</dbReference>
<reference evidence="11" key="1">
    <citation type="submission" date="2015-07" db="EMBL/GenBank/DDBJ databases">
        <title>Fjat-10036 dsm4.</title>
        <authorList>
            <person name="Liu B."/>
            <person name="Wang J."/>
            <person name="Zhu Y."/>
            <person name="Liu G."/>
            <person name="Chen Q."/>
            <person name="Chen Z."/>
            <person name="Lan J."/>
            <person name="Che J."/>
            <person name="Ge C."/>
            <person name="Shi H."/>
            <person name="Pan Z."/>
            <person name="Liu X."/>
        </authorList>
    </citation>
    <scope>NUCLEOTIDE SEQUENCE [LARGE SCALE GENOMIC DNA]</scope>
    <source>
        <strain evidence="11">DSM 4</strain>
    </source>
</reference>
<feature type="transmembrane region" description="Helical" evidence="8">
    <location>
        <begin position="149"/>
        <end position="167"/>
    </location>
</feature>
<evidence type="ECO:0000256" key="8">
    <source>
        <dbReference type="SAM" id="Phobius"/>
    </source>
</evidence>
<comment type="similarity">
    <text evidence="2">Belongs to the major facilitator superfamily.</text>
</comment>
<dbReference type="Pfam" id="PF07690">
    <property type="entry name" value="MFS_1"/>
    <property type="match status" value="1"/>
</dbReference>
<dbReference type="RefSeq" id="WP_053433519.1">
    <property type="nucleotide sequence ID" value="NZ_LGUF01000007.1"/>
</dbReference>
<comment type="caution">
    <text evidence="10">The sequence shown here is derived from an EMBL/GenBank/DDBJ whole genome shotgun (WGS) entry which is preliminary data.</text>
</comment>
<feature type="transmembrane region" description="Helical" evidence="8">
    <location>
        <begin position="62"/>
        <end position="81"/>
    </location>
</feature>
<name>A0A0M0G9P9_SPOGL</name>
<dbReference type="CDD" id="cd17324">
    <property type="entry name" value="MFS_NepI_like"/>
    <property type="match status" value="1"/>
</dbReference>
<evidence type="ECO:0000313" key="11">
    <source>
        <dbReference type="Proteomes" id="UP000037109"/>
    </source>
</evidence>
<keyword evidence="11" id="KW-1185">Reference proteome</keyword>
<protein>
    <submittedName>
        <fullName evidence="10">Inner membrane transport protein ynfM</fullName>
    </submittedName>
</protein>
<evidence type="ECO:0000256" key="6">
    <source>
        <dbReference type="ARBA" id="ARBA00022989"/>
    </source>
</evidence>
<keyword evidence="5 8" id="KW-0812">Transmembrane</keyword>
<dbReference type="InterPro" id="IPR020846">
    <property type="entry name" value="MFS_dom"/>
</dbReference>
<evidence type="ECO:0000313" key="10">
    <source>
        <dbReference type="EMBL" id="KON86166.1"/>
    </source>
</evidence>
<dbReference type="PANTHER" id="PTHR43271">
    <property type="entry name" value="BLL2771 PROTEIN"/>
    <property type="match status" value="1"/>
</dbReference>
<feature type="domain" description="Major facilitator superfamily (MFS) profile" evidence="9">
    <location>
        <begin position="24"/>
        <end position="403"/>
    </location>
</feature>
<evidence type="ECO:0000256" key="3">
    <source>
        <dbReference type="ARBA" id="ARBA00022448"/>
    </source>
</evidence>
<keyword evidence="6 8" id="KW-1133">Transmembrane helix</keyword>
<keyword evidence="4" id="KW-1003">Cell membrane</keyword>
<evidence type="ECO:0000256" key="5">
    <source>
        <dbReference type="ARBA" id="ARBA00022692"/>
    </source>
</evidence>
<evidence type="ECO:0000256" key="7">
    <source>
        <dbReference type="ARBA" id="ARBA00023136"/>
    </source>
</evidence>
<organism evidence="10 11">
    <name type="scientific">Sporosarcina globispora</name>
    <name type="common">Bacillus globisporus</name>
    <dbReference type="NCBI Taxonomy" id="1459"/>
    <lineage>
        <taxon>Bacteria</taxon>
        <taxon>Bacillati</taxon>
        <taxon>Bacillota</taxon>
        <taxon>Bacilli</taxon>
        <taxon>Bacillales</taxon>
        <taxon>Caryophanaceae</taxon>
        <taxon>Sporosarcina</taxon>
    </lineage>
</organism>
<feature type="transmembrane region" description="Helical" evidence="8">
    <location>
        <begin position="377"/>
        <end position="396"/>
    </location>
</feature>
<evidence type="ECO:0000256" key="2">
    <source>
        <dbReference type="ARBA" id="ARBA00008335"/>
    </source>
</evidence>
<dbReference type="Gene3D" id="1.20.1250.20">
    <property type="entry name" value="MFS general substrate transporter like domains"/>
    <property type="match status" value="1"/>
</dbReference>
<feature type="transmembrane region" description="Helical" evidence="8">
    <location>
        <begin position="227"/>
        <end position="248"/>
    </location>
</feature>
<dbReference type="GO" id="GO:0005886">
    <property type="term" value="C:plasma membrane"/>
    <property type="evidence" value="ECO:0007669"/>
    <property type="project" value="UniProtKB-SubCell"/>
</dbReference>
<feature type="transmembrane region" description="Helical" evidence="8">
    <location>
        <begin position="350"/>
        <end position="371"/>
    </location>
</feature>
<dbReference type="AlphaFoldDB" id="A0A0M0G9P9"/>
<dbReference type="PANTHER" id="PTHR43271:SF1">
    <property type="entry name" value="INNER MEMBRANE TRANSPORT PROTEIN YNFM"/>
    <property type="match status" value="1"/>
</dbReference>
<feature type="transmembrane region" description="Helical" evidence="8">
    <location>
        <begin position="316"/>
        <end position="338"/>
    </location>
</feature>
<dbReference type="InterPro" id="IPR011701">
    <property type="entry name" value="MFS"/>
</dbReference>
<evidence type="ECO:0000259" key="9">
    <source>
        <dbReference type="PROSITE" id="PS50850"/>
    </source>
</evidence>
<dbReference type="Proteomes" id="UP000037109">
    <property type="component" value="Unassembled WGS sequence"/>
</dbReference>
<feature type="transmembrane region" description="Helical" evidence="8">
    <location>
        <begin position="179"/>
        <end position="198"/>
    </location>
</feature>
<feature type="transmembrane region" description="Helical" evidence="8">
    <location>
        <begin position="113"/>
        <end position="137"/>
    </location>
</feature>
<dbReference type="OrthoDB" id="63984at2"/>
<dbReference type="EMBL" id="LGUF01000007">
    <property type="protein sequence ID" value="KON86166.1"/>
    <property type="molecule type" value="Genomic_DNA"/>
</dbReference>
<sequence>MTAVNARQQEPAKYSLHDAGFKKIMIALTSASILVFANLYFVQPIMPLLVKSFDITSAAAGLSLSAAVVSMIVGLLFFGFLSDRIGRVSIMNITLVCTIIPLALMPIAPNFEIFLILRFMQGFCIAGLPAAAIAYLGEELDSRSVSHGITMYIAANAIGGMAGRVFVGYIADMASWQSSVYYLFGCSILLFAIYFITLPNSHFFRTSKISIRKDLSGMGSHLKNTKLFPAFAMGILLQFSFTGVWTYLPFYLEQDPFNLSVKNISFTYLAYSFGIVGSILGGRLSAQFKQTTLVSVGTVILIGGTLLTNVHSLSVIVMGLCLTCLGFFVAHSLMAAIVNERASHHKAGASSIYLVSYYLGVATGGTLAGLVWQTGGWTGITVVSFGLLPVVVWLMAGNGKVRS</sequence>
<dbReference type="STRING" id="1459.AF332_04560"/>
<proteinExistence type="inferred from homology"/>
<comment type="subcellular location">
    <subcellularLocation>
        <location evidence="1">Cell membrane</location>
        <topology evidence="1">Multi-pass membrane protein</topology>
    </subcellularLocation>
</comment>
<dbReference type="SUPFAM" id="SSF103473">
    <property type="entry name" value="MFS general substrate transporter"/>
    <property type="match status" value="1"/>
</dbReference>
<feature type="transmembrane region" description="Helical" evidence="8">
    <location>
        <begin position="88"/>
        <end position="107"/>
    </location>
</feature>
<dbReference type="PATRIC" id="fig|1459.3.peg.947"/>
<dbReference type="GO" id="GO:0022857">
    <property type="term" value="F:transmembrane transporter activity"/>
    <property type="evidence" value="ECO:0007669"/>
    <property type="project" value="InterPro"/>
</dbReference>
<keyword evidence="3" id="KW-0813">Transport</keyword>
<evidence type="ECO:0000256" key="1">
    <source>
        <dbReference type="ARBA" id="ARBA00004651"/>
    </source>
</evidence>